<dbReference type="GO" id="GO:0022857">
    <property type="term" value="F:transmembrane transporter activity"/>
    <property type="evidence" value="ECO:0007669"/>
    <property type="project" value="TreeGrafter"/>
</dbReference>
<dbReference type="KEGG" id="gai:IMCC3135_03295"/>
<dbReference type="SMART" id="SM00382">
    <property type="entry name" value="AAA"/>
    <property type="match status" value="1"/>
</dbReference>
<dbReference type="InterPro" id="IPR017871">
    <property type="entry name" value="ABC_transporter-like_CS"/>
</dbReference>
<feature type="domain" description="ABC transporter" evidence="5">
    <location>
        <begin position="2"/>
        <end position="223"/>
    </location>
</feature>
<dbReference type="EMBL" id="CP018632">
    <property type="protein sequence ID" value="ASJ70772.1"/>
    <property type="molecule type" value="Genomic_DNA"/>
</dbReference>
<dbReference type="PROSITE" id="PS50893">
    <property type="entry name" value="ABC_TRANSPORTER_2"/>
    <property type="match status" value="1"/>
</dbReference>
<name>A0A2Z2NHK9_9GAMM</name>
<organism evidence="6 7">
    <name type="scientific">Granulosicoccus antarcticus IMCC3135</name>
    <dbReference type="NCBI Taxonomy" id="1192854"/>
    <lineage>
        <taxon>Bacteria</taxon>
        <taxon>Pseudomonadati</taxon>
        <taxon>Pseudomonadota</taxon>
        <taxon>Gammaproteobacteria</taxon>
        <taxon>Chromatiales</taxon>
        <taxon>Granulosicoccaceae</taxon>
        <taxon>Granulosicoccus</taxon>
    </lineage>
</organism>
<dbReference type="CDD" id="cd03255">
    <property type="entry name" value="ABC_MJ0796_LolCDE_FtsE"/>
    <property type="match status" value="1"/>
</dbReference>
<comment type="similarity">
    <text evidence="4">Belongs to the ABC transporter superfamily. Macrolide exporter (TC 3.A.1.122) family.</text>
</comment>
<reference evidence="6 7" key="1">
    <citation type="submission" date="2016-12" db="EMBL/GenBank/DDBJ databases">
        <authorList>
            <person name="Song W.-J."/>
            <person name="Kurnit D.M."/>
        </authorList>
    </citation>
    <scope>NUCLEOTIDE SEQUENCE [LARGE SCALE GENOMIC DNA]</scope>
    <source>
        <strain evidence="6 7">IMCC3135</strain>
    </source>
</reference>
<proteinExistence type="inferred from homology"/>
<evidence type="ECO:0000256" key="1">
    <source>
        <dbReference type="ARBA" id="ARBA00022448"/>
    </source>
</evidence>
<evidence type="ECO:0000256" key="3">
    <source>
        <dbReference type="ARBA" id="ARBA00022840"/>
    </source>
</evidence>
<dbReference type="SUPFAM" id="SSF52540">
    <property type="entry name" value="P-loop containing nucleoside triphosphate hydrolases"/>
    <property type="match status" value="1"/>
</dbReference>
<dbReference type="GO" id="GO:1902495">
    <property type="term" value="C:transmembrane transporter complex"/>
    <property type="evidence" value="ECO:0007669"/>
    <property type="project" value="UniProtKB-ARBA"/>
</dbReference>
<evidence type="ECO:0000256" key="4">
    <source>
        <dbReference type="ARBA" id="ARBA00038388"/>
    </source>
</evidence>
<sequence length="223" mass="24059">MISLQNIAMQYRMAGESIDVLKALNLDIDARERVAIVGPSGSGKTTLLLLLTGLEQPTSGEIMIAGRSLATLDRDARADLRRDTIGIVFQSFHLISSLTAEENVALPLDIAGQPNSDKRAREMLARVGLSERGGHYPAQLSGGEQQRVAIARALVHEPALLVADEPTGNLDERTGESIIELLFSLNRESGTTLLLVTHDPQLAARCDRSLRLENGQLHAVVAP</sequence>
<evidence type="ECO:0000259" key="5">
    <source>
        <dbReference type="PROSITE" id="PS50893"/>
    </source>
</evidence>
<keyword evidence="2" id="KW-0547">Nucleotide-binding</keyword>
<dbReference type="Gene3D" id="3.40.50.300">
    <property type="entry name" value="P-loop containing nucleotide triphosphate hydrolases"/>
    <property type="match status" value="1"/>
</dbReference>
<dbReference type="GO" id="GO:0005886">
    <property type="term" value="C:plasma membrane"/>
    <property type="evidence" value="ECO:0007669"/>
    <property type="project" value="TreeGrafter"/>
</dbReference>
<dbReference type="OrthoDB" id="66958at2"/>
<dbReference type="GO" id="GO:0005524">
    <property type="term" value="F:ATP binding"/>
    <property type="evidence" value="ECO:0007669"/>
    <property type="project" value="UniProtKB-KW"/>
</dbReference>
<dbReference type="FunFam" id="3.40.50.300:FF:000032">
    <property type="entry name" value="Export ABC transporter ATP-binding protein"/>
    <property type="match status" value="1"/>
</dbReference>
<dbReference type="PANTHER" id="PTHR24220">
    <property type="entry name" value="IMPORT ATP-BINDING PROTEIN"/>
    <property type="match status" value="1"/>
</dbReference>
<evidence type="ECO:0000256" key="2">
    <source>
        <dbReference type="ARBA" id="ARBA00022741"/>
    </source>
</evidence>
<dbReference type="InterPro" id="IPR027417">
    <property type="entry name" value="P-loop_NTPase"/>
</dbReference>
<dbReference type="InterPro" id="IPR003439">
    <property type="entry name" value="ABC_transporter-like_ATP-bd"/>
</dbReference>
<dbReference type="PANTHER" id="PTHR24220:SF86">
    <property type="entry name" value="ABC TRANSPORTER ABCH.1"/>
    <property type="match status" value="1"/>
</dbReference>
<dbReference type="PROSITE" id="PS00211">
    <property type="entry name" value="ABC_TRANSPORTER_1"/>
    <property type="match status" value="1"/>
</dbReference>
<keyword evidence="6" id="KW-0378">Hydrolase</keyword>
<evidence type="ECO:0000313" key="6">
    <source>
        <dbReference type="EMBL" id="ASJ70772.1"/>
    </source>
</evidence>
<keyword evidence="7" id="KW-1185">Reference proteome</keyword>
<accession>A0A2Z2NHK9</accession>
<dbReference type="InterPro" id="IPR017911">
    <property type="entry name" value="MacB-like_ATP-bd"/>
</dbReference>
<keyword evidence="6" id="KW-0449">Lipoprotein</keyword>
<dbReference type="InterPro" id="IPR015854">
    <property type="entry name" value="ABC_transpr_LolD-like"/>
</dbReference>
<keyword evidence="1" id="KW-0813">Transport</keyword>
<dbReference type="AlphaFoldDB" id="A0A2Z2NHK9"/>
<keyword evidence="3 6" id="KW-0067">ATP-binding</keyword>
<dbReference type="GO" id="GO:0016887">
    <property type="term" value="F:ATP hydrolysis activity"/>
    <property type="evidence" value="ECO:0007669"/>
    <property type="project" value="InterPro"/>
</dbReference>
<evidence type="ECO:0000313" key="7">
    <source>
        <dbReference type="Proteomes" id="UP000250079"/>
    </source>
</evidence>
<protein>
    <submittedName>
        <fullName evidence="6">Lipoprotein-releasing system ATP-binding protein LolD</fullName>
        <ecNumber evidence="6">3.6.3.-</ecNumber>
    </submittedName>
</protein>
<dbReference type="EC" id="3.6.3.-" evidence="6"/>
<gene>
    <name evidence="6" type="primary">lolD_1</name>
    <name evidence="6" type="ORF">IMCC3135_03295</name>
</gene>
<dbReference type="RefSeq" id="WP_088916281.1">
    <property type="nucleotide sequence ID" value="NZ_CP018632.1"/>
</dbReference>
<dbReference type="InterPro" id="IPR003593">
    <property type="entry name" value="AAA+_ATPase"/>
</dbReference>
<dbReference type="Proteomes" id="UP000250079">
    <property type="component" value="Chromosome"/>
</dbReference>
<dbReference type="Pfam" id="PF00005">
    <property type="entry name" value="ABC_tran"/>
    <property type="match status" value="1"/>
</dbReference>